<gene>
    <name evidence="5 8" type="primary">truB</name>
    <name evidence="8" type="ORF">KQI86_00540</name>
</gene>
<dbReference type="RefSeq" id="WP_216437208.1">
    <property type="nucleotide sequence ID" value="NZ_JAHLQF010000001.1"/>
</dbReference>
<evidence type="ECO:0000313" key="9">
    <source>
        <dbReference type="Proteomes" id="UP000726170"/>
    </source>
</evidence>
<dbReference type="PANTHER" id="PTHR13767:SF2">
    <property type="entry name" value="PSEUDOURIDYLATE SYNTHASE TRUB1"/>
    <property type="match status" value="1"/>
</dbReference>
<dbReference type="CDD" id="cd02573">
    <property type="entry name" value="PseudoU_synth_EcTruB"/>
    <property type="match status" value="1"/>
</dbReference>
<dbReference type="EC" id="5.4.99.25" evidence="5"/>
<name>A0ABS6EC65_9CLOT</name>
<comment type="catalytic activity">
    <reaction evidence="1 5">
        <text>uridine(55) in tRNA = pseudouridine(55) in tRNA</text>
        <dbReference type="Rhea" id="RHEA:42532"/>
        <dbReference type="Rhea" id="RHEA-COMP:10101"/>
        <dbReference type="Rhea" id="RHEA-COMP:10102"/>
        <dbReference type="ChEBI" id="CHEBI:65314"/>
        <dbReference type="ChEBI" id="CHEBI:65315"/>
        <dbReference type="EC" id="5.4.99.25"/>
    </reaction>
</comment>
<evidence type="ECO:0000256" key="5">
    <source>
        <dbReference type="HAMAP-Rule" id="MF_01080"/>
    </source>
</evidence>
<reference evidence="8 9" key="1">
    <citation type="submission" date="2021-06" db="EMBL/GenBank/DDBJ databases">
        <authorList>
            <person name="Sun Q."/>
            <person name="Li D."/>
        </authorList>
    </citation>
    <scope>NUCLEOTIDE SEQUENCE [LARGE SCALE GENOMIC DNA]</scope>
    <source>
        <strain evidence="8 9">MSJ-11</strain>
    </source>
</reference>
<comment type="similarity">
    <text evidence="2 5">Belongs to the pseudouridine synthase TruB family. Type 1 subfamily.</text>
</comment>
<evidence type="ECO:0000256" key="2">
    <source>
        <dbReference type="ARBA" id="ARBA00005642"/>
    </source>
</evidence>
<keyword evidence="3 5" id="KW-0819">tRNA processing</keyword>
<dbReference type="NCBIfam" id="TIGR00431">
    <property type="entry name" value="TruB"/>
    <property type="match status" value="1"/>
</dbReference>
<comment type="caution">
    <text evidence="8">The sequence shown here is derived from an EMBL/GenBank/DDBJ whole genome shotgun (WGS) entry which is preliminary data.</text>
</comment>
<dbReference type="Pfam" id="PF01509">
    <property type="entry name" value="TruB_N"/>
    <property type="match status" value="1"/>
</dbReference>
<evidence type="ECO:0000256" key="4">
    <source>
        <dbReference type="ARBA" id="ARBA00023235"/>
    </source>
</evidence>
<dbReference type="PANTHER" id="PTHR13767">
    <property type="entry name" value="TRNA-PSEUDOURIDINE SYNTHASE"/>
    <property type="match status" value="1"/>
</dbReference>
<proteinExistence type="inferred from homology"/>
<protein>
    <recommendedName>
        <fullName evidence="5">tRNA pseudouridine synthase B</fullName>
        <ecNumber evidence="5">5.4.99.25</ecNumber>
    </recommendedName>
    <alternativeName>
        <fullName evidence="5">tRNA pseudouridine(55) synthase</fullName>
        <shortName evidence="5">Psi55 synthase</shortName>
    </alternativeName>
    <alternativeName>
        <fullName evidence="5">tRNA pseudouridylate synthase</fullName>
    </alternativeName>
    <alternativeName>
        <fullName evidence="5">tRNA-uridine isomerase</fullName>
    </alternativeName>
</protein>
<evidence type="ECO:0000259" key="6">
    <source>
        <dbReference type="Pfam" id="PF01509"/>
    </source>
</evidence>
<comment type="function">
    <text evidence="5">Responsible for synthesis of pseudouridine from uracil-55 in the psi GC loop of transfer RNAs.</text>
</comment>
<dbReference type="HAMAP" id="MF_01080">
    <property type="entry name" value="TruB_bact"/>
    <property type="match status" value="1"/>
</dbReference>
<organism evidence="8 9">
    <name type="scientific">Clostridium mobile</name>
    <dbReference type="NCBI Taxonomy" id="2841512"/>
    <lineage>
        <taxon>Bacteria</taxon>
        <taxon>Bacillati</taxon>
        <taxon>Bacillota</taxon>
        <taxon>Clostridia</taxon>
        <taxon>Eubacteriales</taxon>
        <taxon>Clostridiaceae</taxon>
        <taxon>Clostridium</taxon>
    </lineage>
</organism>
<evidence type="ECO:0000256" key="1">
    <source>
        <dbReference type="ARBA" id="ARBA00000385"/>
    </source>
</evidence>
<feature type="domain" description="tRNA pseudouridylate synthase B C-terminal" evidence="7">
    <location>
        <begin position="171"/>
        <end position="225"/>
    </location>
</feature>
<dbReference type="EMBL" id="JAHLQF010000001">
    <property type="protein sequence ID" value="MBU5482789.1"/>
    <property type="molecule type" value="Genomic_DNA"/>
</dbReference>
<dbReference type="Proteomes" id="UP000726170">
    <property type="component" value="Unassembled WGS sequence"/>
</dbReference>
<dbReference type="InterPro" id="IPR014780">
    <property type="entry name" value="tRNA_psdUridine_synth_TruB"/>
</dbReference>
<keyword evidence="9" id="KW-1185">Reference proteome</keyword>
<dbReference type="GO" id="GO:0160148">
    <property type="term" value="F:tRNA pseudouridine(55) synthase activity"/>
    <property type="evidence" value="ECO:0007669"/>
    <property type="project" value="UniProtKB-EC"/>
</dbReference>
<evidence type="ECO:0000256" key="3">
    <source>
        <dbReference type="ARBA" id="ARBA00022694"/>
    </source>
</evidence>
<dbReference type="Pfam" id="PF16198">
    <property type="entry name" value="TruB_C_2"/>
    <property type="match status" value="1"/>
</dbReference>
<accession>A0ABS6EC65</accession>
<keyword evidence="4 5" id="KW-0413">Isomerase</keyword>
<evidence type="ECO:0000259" key="7">
    <source>
        <dbReference type="Pfam" id="PF16198"/>
    </source>
</evidence>
<evidence type="ECO:0000313" key="8">
    <source>
        <dbReference type="EMBL" id="MBU5482789.1"/>
    </source>
</evidence>
<sequence>MNGVLNIFKPSGITSFDVVRMVKKAANTKKVGHTGTLDPMASGVLPICLGNATKIVDYIMNESKIYKSTLKLGVVTDTYDKEGKILKEETVDLEPKIVEECIKSFQGSIDQVPPMYSALKVNGKRLYQLAREGIEVERKARKINIYSIDILNIDLPYVTFQVHCSKGTYIRSLCYDIGEKLGVGASMWALERVKTGIFNIKDALHIDNLNNQNINEYLVPIDEALSKYESITIEEVYEKLLVNGVLIKDKRIMGNIKKDVILRVYSGNKFIGLGRRSEEGFKILKLLV</sequence>
<dbReference type="InterPro" id="IPR002501">
    <property type="entry name" value="PsdUridine_synth_N"/>
</dbReference>
<dbReference type="InterPro" id="IPR032819">
    <property type="entry name" value="TruB_C"/>
</dbReference>
<feature type="domain" description="Pseudouridine synthase II N-terminal" evidence="6">
    <location>
        <begin position="23"/>
        <end position="170"/>
    </location>
</feature>
<feature type="active site" description="Nucleophile" evidence="5">
    <location>
        <position position="38"/>
    </location>
</feature>